<name>A0ABZ0RVT4_9BACI</name>
<dbReference type="EMBL" id="CP137624">
    <property type="protein sequence ID" value="WPK11078.1"/>
    <property type="molecule type" value="Genomic_DNA"/>
</dbReference>
<accession>A0ABZ0RVT4</accession>
<keyword evidence="2" id="KW-1185">Reference proteome</keyword>
<evidence type="ECO:0000313" key="1">
    <source>
        <dbReference type="EMBL" id="WPK11078.1"/>
    </source>
</evidence>
<proteinExistence type="predicted"/>
<reference evidence="1 2" key="1">
    <citation type="submission" date="2023-09" db="EMBL/GenBank/DDBJ databases">
        <authorList>
            <person name="Page C.A."/>
            <person name="Perez-Diaz I.M."/>
        </authorList>
    </citation>
    <scope>NUCLEOTIDE SEQUENCE [LARGE SCALE GENOMIC DNA]</scope>
    <source>
        <strain evidence="1 2">Ll15</strain>
    </source>
</reference>
<organism evidence="1 2">
    <name type="scientific">Lysinibacillus louembei</name>
    <dbReference type="NCBI Taxonomy" id="1470088"/>
    <lineage>
        <taxon>Bacteria</taxon>
        <taxon>Bacillati</taxon>
        <taxon>Bacillota</taxon>
        <taxon>Bacilli</taxon>
        <taxon>Bacillales</taxon>
        <taxon>Bacillaceae</taxon>
        <taxon>Lysinibacillus</taxon>
    </lineage>
</organism>
<dbReference type="RefSeq" id="WP_319836173.1">
    <property type="nucleotide sequence ID" value="NZ_CP137624.1"/>
</dbReference>
<evidence type="ECO:0000313" key="2">
    <source>
        <dbReference type="Proteomes" id="UP001322664"/>
    </source>
</evidence>
<dbReference type="Gene3D" id="3.40.50.450">
    <property type="match status" value="1"/>
</dbReference>
<protein>
    <submittedName>
        <fullName evidence="1">Group-specific protein</fullName>
    </submittedName>
</protein>
<dbReference type="Proteomes" id="UP001322664">
    <property type="component" value="Chromosome"/>
</dbReference>
<dbReference type="SUPFAM" id="SSF52309">
    <property type="entry name" value="N-(deoxy)ribosyltransferase-like"/>
    <property type="match status" value="1"/>
</dbReference>
<gene>
    <name evidence="1" type="ORF">R6U77_14435</name>
</gene>
<sequence length="137" mass="15820">MNIIFSTPKKFYIASSFQNIEDVRYVRDQLTAKGFQHTYDWTQNSRAANLEELQRIGNAEKEAVQLADFLIILLPAGKGGHIEFGLALANDITIYLYSPNEDIYDMNFTSTFYHLDNVRIIVGTHRQLLENIFINEQ</sequence>